<keyword evidence="2" id="KW-0678">Repressor</keyword>
<keyword evidence="5" id="KW-0238">DNA-binding</keyword>
<dbReference type="GO" id="GO:1900376">
    <property type="term" value="P:regulation of secondary metabolite biosynthetic process"/>
    <property type="evidence" value="ECO:0007669"/>
    <property type="project" value="TreeGrafter"/>
</dbReference>
<evidence type="ECO:0000256" key="6">
    <source>
        <dbReference type="ARBA" id="ARBA00023163"/>
    </source>
</evidence>
<name>A0A6J6KFV0_9ZZZZ</name>
<dbReference type="GO" id="GO:0008270">
    <property type="term" value="F:zinc ion binding"/>
    <property type="evidence" value="ECO:0007669"/>
    <property type="project" value="TreeGrafter"/>
</dbReference>
<dbReference type="Pfam" id="PF01475">
    <property type="entry name" value="FUR"/>
    <property type="match status" value="1"/>
</dbReference>
<dbReference type="GO" id="GO:0045892">
    <property type="term" value="P:negative regulation of DNA-templated transcription"/>
    <property type="evidence" value="ECO:0007669"/>
    <property type="project" value="TreeGrafter"/>
</dbReference>
<evidence type="ECO:0000256" key="4">
    <source>
        <dbReference type="ARBA" id="ARBA00023015"/>
    </source>
</evidence>
<gene>
    <name evidence="7" type="ORF">UFOPK2157_01076</name>
</gene>
<dbReference type="InterPro" id="IPR036388">
    <property type="entry name" value="WH-like_DNA-bd_sf"/>
</dbReference>
<dbReference type="GO" id="GO:0000976">
    <property type="term" value="F:transcription cis-regulatory region binding"/>
    <property type="evidence" value="ECO:0007669"/>
    <property type="project" value="TreeGrafter"/>
</dbReference>
<dbReference type="CDD" id="cd07153">
    <property type="entry name" value="Fur_like"/>
    <property type="match status" value="1"/>
</dbReference>
<dbReference type="EMBL" id="CAEZVW010000075">
    <property type="protein sequence ID" value="CAB4647988.1"/>
    <property type="molecule type" value="Genomic_DNA"/>
</dbReference>
<dbReference type="Gene3D" id="1.10.10.10">
    <property type="entry name" value="Winged helix-like DNA-binding domain superfamily/Winged helix DNA-binding domain"/>
    <property type="match status" value="1"/>
</dbReference>
<keyword evidence="6" id="KW-0804">Transcription</keyword>
<evidence type="ECO:0000313" key="7">
    <source>
        <dbReference type="EMBL" id="CAB4647988.1"/>
    </source>
</evidence>
<dbReference type="InterPro" id="IPR043135">
    <property type="entry name" value="Fur_C"/>
</dbReference>
<evidence type="ECO:0000256" key="2">
    <source>
        <dbReference type="ARBA" id="ARBA00022491"/>
    </source>
</evidence>
<reference evidence="7" key="1">
    <citation type="submission" date="2020-05" db="EMBL/GenBank/DDBJ databases">
        <authorList>
            <person name="Chiriac C."/>
            <person name="Salcher M."/>
            <person name="Ghai R."/>
            <person name="Kavagutti S V."/>
        </authorList>
    </citation>
    <scope>NUCLEOTIDE SEQUENCE</scope>
</reference>
<evidence type="ECO:0000256" key="5">
    <source>
        <dbReference type="ARBA" id="ARBA00023125"/>
    </source>
</evidence>
<proteinExistence type="inferred from homology"/>
<dbReference type="PANTHER" id="PTHR33202">
    <property type="entry name" value="ZINC UPTAKE REGULATION PROTEIN"/>
    <property type="match status" value="1"/>
</dbReference>
<dbReference type="InterPro" id="IPR036390">
    <property type="entry name" value="WH_DNA-bd_sf"/>
</dbReference>
<protein>
    <submittedName>
        <fullName evidence="7">Unannotated protein</fullName>
    </submittedName>
</protein>
<evidence type="ECO:0000256" key="1">
    <source>
        <dbReference type="ARBA" id="ARBA00007957"/>
    </source>
</evidence>
<dbReference type="GO" id="GO:0003700">
    <property type="term" value="F:DNA-binding transcription factor activity"/>
    <property type="evidence" value="ECO:0007669"/>
    <property type="project" value="InterPro"/>
</dbReference>
<organism evidence="7">
    <name type="scientific">freshwater metagenome</name>
    <dbReference type="NCBI Taxonomy" id="449393"/>
    <lineage>
        <taxon>unclassified sequences</taxon>
        <taxon>metagenomes</taxon>
        <taxon>ecological metagenomes</taxon>
    </lineage>
</organism>
<dbReference type="InterPro" id="IPR002481">
    <property type="entry name" value="FUR"/>
</dbReference>
<dbReference type="SUPFAM" id="SSF46785">
    <property type="entry name" value="Winged helix' DNA-binding domain"/>
    <property type="match status" value="1"/>
</dbReference>
<sequence>MAEKHELHQKGLRLTPQRELVLSAVRSLGHATPEEVAEKVRSTHPGINLSTVYRNLETLENVGLVQHTHLGHGGATYHAAEELTHLHLVCGTCGSVGDAPIDTAANFVNALADDFGFKTDVTHFAIYGTCAACVKPATK</sequence>
<comment type="similarity">
    <text evidence="1">Belongs to the Fur family.</text>
</comment>
<dbReference type="AlphaFoldDB" id="A0A6J6KFV0"/>
<dbReference type="Gene3D" id="3.30.1490.190">
    <property type="match status" value="1"/>
</dbReference>
<accession>A0A6J6KFV0</accession>
<keyword evidence="4" id="KW-0805">Transcription regulation</keyword>
<keyword evidence="3" id="KW-0862">Zinc</keyword>
<evidence type="ECO:0000256" key="3">
    <source>
        <dbReference type="ARBA" id="ARBA00022833"/>
    </source>
</evidence>
<dbReference type="PANTHER" id="PTHR33202:SF7">
    <property type="entry name" value="FERRIC UPTAKE REGULATION PROTEIN"/>
    <property type="match status" value="1"/>
</dbReference>